<name>A0A7J5A8X5_9FLAO</name>
<evidence type="ECO:0000259" key="2">
    <source>
        <dbReference type="Pfam" id="PF06439"/>
    </source>
</evidence>
<evidence type="ECO:0000313" key="3">
    <source>
        <dbReference type="EMBL" id="KAB1154031.1"/>
    </source>
</evidence>
<sequence>MIRFYFFIFLILALNVSAQSNHQTANKVSILPEKKIELFDGKGLSDWTFVTTDPKVILDSVWSVNKGVVECQGKPNGYIRTVLSYHDYQLHLEWCFPTGPGNSGVFLHSNGPDKVWPNCFEVQLLSGKAGDIRCNGGSLVQELTTDSPKAVPHSQSSTEKPVGEWNSCDVVCRGNTITVRINSVLQNQVTRTSANSGSIALQAEGKLVEFRNLYLEPLPLK</sequence>
<dbReference type="Gene3D" id="2.60.120.560">
    <property type="entry name" value="Exo-inulinase, domain 1"/>
    <property type="match status" value="1"/>
</dbReference>
<feature type="domain" description="3-keto-alpha-glucoside-1,2-lyase/3-keto-2-hydroxy-glucal hydratase" evidence="2">
    <location>
        <begin position="36"/>
        <end position="215"/>
    </location>
</feature>
<gene>
    <name evidence="3" type="ORF">F6464_13665</name>
</gene>
<feature type="signal peptide" evidence="1">
    <location>
        <begin position="1"/>
        <end position="18"/>
    </location>
</feature>
<dbReference type="Proteomes" id="UP000490922">
    <property type="component" value="Unassembled WGS sequence"/>
</dbReference>
<dbReference type="OrthoDB" id="9806233at2"/>
<dbReference type="InterPro" id="IPR010496">
    <property type="entry name" value="AL/BT2_dom"/>
</dbReference>
<dbReference type="GO" id="GO:0016787">
    <property type="term" value="F:hydrolase activity"/>
    <property type="evidence" value="ECO:0007669"/>
    <property type="project" value="InterPro"/>
</dbReference>
<dbReference type="AlphaFoldDB" id="A0A7J5A8X5"/>
<reference evidence="3 4" key="1">
    <citation type="submission" date="2019-09" db="EMBL/GenBank/DDBJ databases">
        <title>Flavobacterium sp. nov., isolated from glacier ice.</title>
        <authorList>
            <person name="Liu Q."/>
        </authorList>
    </citation>
    <scope>NUCLEOTIDE SEQUENCE [LARGE SCALE GENOMIC DNA]</scope>
    <source>
        <strain evidence="3 4">NBRC 112527</strain>
    </source>
</reference>
<keyword evidence="4" id="KW-1185">Reference proteome</keyword>
<organism evidence="3 4">
    <name type="scientific">Flavobacterium luteum</name>
    <dbReference type="NCBI Taxonomy" id="2026654"/>
    <lineage>
        <taxon>Bacteria</taxon>
        <taxon>Pseudomonadati</taxon>
        <taxon>Bacteroidota</taxon>
        <taxon>Flavobacteriia</taxon>
        <taxon>Flavobacteriales</taxon>
        <taxon>Flavobacteriaceae</taxon>
        <taxon>Flavobacterium</taxon>
    </lineage>
</organism>
<feature type="chain" id="PRO_5029729652" evidence="1">
    <location>
        <begin position="19"/>
        <end position="221"/>
    </location>
</feature>
<evidence type="ECO:0000256" key="1">
    <source>
        <dbReference type="SAM" id="SignalP"/>
    </source>
</evidence>
<dbReference type="Pfam" id="PF06439">
    <property type="entry name" value="3keto-disac_hyd"/>
    <property type="match status" value="1"/>
</dbReference>
<comment type="caution">
    <text evidence="3">The sequence shown here is derived from an EMBL/GenBank/DDBJ whole genome shotgun (WGS) entry which is preliminary data.</text>
</comment>
<accession>A0A7J5A8X5</accession>
<keyword evidence="1" id="KW-0732">Signal</keyword>
<protein>
    <submittedName>
        <fullName evidence="3">DUF1080 domain-containing protein</fullName>
    </submittedName>
</protein>
<dbReference type="EMBL" id="WAEM01000011">
    <property type="protein sequence ID" value="KAB1154031.1"/>
    <property type="molecule type" value="Genomic_DNA"/>
</dbReference>
<evidence type="ECO:0000313" key="4">
    <source>
        <dbReference type="Proteomes" id="UP000490922"/>
    </source>
</evidence>
<proteinExistence type="predicted"/>
<dbReference type="RefSeq" id="WP_151108516.1">
    <property type="nucleotide sequence ID" value="NZ_WAEM01000011.1"/>
</dbReference>